<dbReference type="InterPro" id="IPR051973">
    <property type="entry name" value="tRNA_Anticodon_Mtase-Reg"/>
</dbReference>
<dbReference type="Pfam" id="PF00400">
    <property type="entry name" value="WD40"/>
    <property type="match status" value="2"/>
</dbReference>
<name>A0A086T2B0_HAPC1</name>
<evidence type="ECO:0000256" key="4">
    <source>
        <dbReference type="ARBA" id="ARBA00022694"/>
    </source>
</evidence>
<dbReference type="HOGENOM" id="CLU_002615_1_1_1"/>
<keyword evidence="5" id="KW-0677">Repeat</keyword>
<dbReference type="OrthoDB" id="5594999at2759"/>
<keyword evidence="4" id="KW-0819">tRNA processing</keyword>
<keyword evidence="3 7" id="KW-0853">WD repeat</keyword>
<dbReference type="STRING" id="857340.A0A086T2B0"/>
<dbReference type="InterPro" id="IPR001680">
    <property type="entry name" value="WD40_rpt"/>
</dbReference>
<dbReference type="PROSITE" id="PS50082">
    <property type="entry name" value="WD_REPEATS_2"/>
    <property type="match status" value="1"/>
</dbReference>
<dbReference type="InterPro" id="IPR019775">
    <property type="entry name" value="WD40_repeat_CS"/>
</dbReference>
<dbReference type="SUPFAM" id="SSF50978">
    <property type="entry name" value="WD40 repeat-like"/>
    <property type="match status" value="2"/>
</dbReference>
<keyword evidence="2" id="KW-0963">Cytoplasm</keyword>
<dbReference type="PANTHER" id="PTHR14344:SF3">
    <property type="entry name" value="WD REPEAT-CONTAINING PROTEIN 6"/>
    <property type="match status" value="1"/>
</dbReference>
<evidence type="ECO:0000256" key="6">
    <source>
        <dbReference type="ARBA" id="ARBA00038255"/>
    </source>
</evidence>
<evidence type="ECO:0000313" key="8">
    <source>
        <dbReference type="EMBL" id="KFH43492.1"/>
    </source>
</evidence>
<evidence type="ECO:0000256" key="2">
    <source>
        <dbReference type="ARBA" id="ARBA00022490"/>
    </source>
</evidence>
<dbReference type="PANTHER" id="PTHR14344">
    <property type="entry name" value="WD REPEAT PROTEIN"/>
    <property type="match status" value="1"/>
</dbReference>
<evidence type="ECO:0000256" key="5">
    <source>
        <dbReference type="ARBA" id="ARBA00022737"/>
    </source>
</evidence>
<dbReference type="PROSITE" id="PS00678">
    <property type="entry name" value="WD_REPEATS_1"/>
    <property type="match status" value="1"/>
</dbReference>
<evidence type="ECO:0000313" key="9">
    <source>
        <dbReference type="Proteomes" id="UP000029964"/>
    </source>
</evidence>
<feature type="repeat" description="WD" evidence="7">
    <location>
        <begin position="185"/>
        <end position="236"/>
    </location>
</feature>
<dbReference type="InterPro" id="IPR036322">
    <property type="entry name" value="WD40_repeat_dom_sf"/>
</dbReference>
<comment type="similarity">
    <text evidence="6">Belongs to the WD repeat WDR6 family.</text>
</comment>
<evidence type="ECO:0000256" key="7">
    <source>
        <dbReference type="PROSITE-ProRule" id="PRU00221"/>
    </source>
</evidence>
<dbReference type="InterPro" id="IPR015943">
    <property type="entry name" value="WD40/YVTN_repeat-like_dom_sf"/>
</dbReference>
<accession>A0A086T2B0</accession>
<dbReference type="AlphaFoldDB" id="A0A086T2B0"/>
<protein>
    <submittedName>
        <fullName evidence="8">Regulator of Ty1 transposition protein-like protein</fullName>
    </submittedName>
</protein>
<sequence>MAGSVKLVLAGEDTDVKVYGAESGRLVCQFRVFDEQPIHGIDVRQDAAGSATVLVWGSRYLAVFSVDDGMTESRCPPAFTKATSPDWIYDGRLSPFDPSVAVLATAHNEVVRVRIDREAGTVAVEDAVSPARPILYSAEMAWLEDNCVLMAAGTAFGEVLVWKCRFSREPEPHNTPSFHEMLFILRGHEGSIYGVHISPLLTPPGGADDSVRLLATCSDDRTIRIWDITERAENRRTYDKALFSAPRETGFSGMPQRNEEQQQPSMEATPPVAVAMGHLSRIWGVRITVPEGGGLMDDGGLSVYSFGEDSTAQRWHLSIDCPSETDGSAAVQLTGKLTHEKTFATHDGKHLWSHAMSLSSADKGKKMIMATGGADSRISLVQEPPSRLEVESDGLLTFEISDLCTADPVPQSHSRKTEALGRFDFISQEQLLVATTSGRLLIGTFSGDIPQWKRLQISADVEEQMRRLNVLKRAGHGKAVLGAIDGGVYFYAGRTEKLSHSVSLPGKVGHIICLNSDRREDDLPEPIDILVYTFGNANPQRLLLDQATGSLLSQEEVPGLDPRFVTTAASRIGEYLIMGSRHGYLSILRRVDNSSYAKVVDHAPHSRDAFTSIVSLPSTLTATPSGMKTVHFTTTSRDGHYRTYEMEDLNSRKPPQLRLRHESSLPFGPIVDGAWFTSGPSPELVLYGFRSKSFVVWNETQREELLSVDCGGGHRTFSLHHGKPDAEPLRVAFNRASRLSVLSQTSSPSRALKKGTHGREIRALSSNGRYIATGSEDTSVRILEYHRSSPSSSSSAPDGASPAMRCLASIKTHVTGIQTLKWLGEEYLFSSGGNEELFVFRLGRLDAGGYAGLGVVCEGVFDDKSPDGDLRIMDFDVQWEPRGHDGEHIVITMVFSSSALRTYRYIPGRGSFRLLARGAYTGACLTQVRHLGSGGGAAGSAVLTTSTDGHICLWQMTTQNTKEEQLYALAQAVPVHQSSIKCLHMISMKEEQEGTYCVVTGGDDNALGIVMLTSTPGPEDTAFAISSRGIVRRAHAAAVNGVIAYRQGGEDNITAVTVSNDQRIKTWAVTAGRDGAVGVELLGNVYSGVADPGDVDLLDGRGGTTSSVIMVGGVGVEVWISGG</sequence>
<dbReference type="Gene3D" id="2.130.10.10">
    <property type="entry name" value="YVTN repeat-like/Quinoprotein amine dehydrogenase"/>
    <property type="match status" value="3"/>
</dbReference>
<comment type="subcellular location">
    <subcellularLocation>
        <location evidence="1">Cytoplasm</location>
    </subcellularLocation>
</comment>
<dbReference type="Proteomes" id="UP000029964">
    <property type="component" value="Unassembled WGS sequence"/>
</dbReference>
<comment type="caution">
    <text evidence="8">The sequence shown here is derived from an EMBL/GenBank/DDBJ whole genome shotgun (WGS) entry which is preliminary data.</text>
</comment>
<dbReference type="SMART" id="SM00320">
    <property type="entry name" value="WD40"/>
    <property type="match status" value="6"/>
</dbReference>
<reference evidence="9" key="1">
    <citation type="journal article" date="2014" name="Genome Announc.">
        <title>Genome sequence and annotation of Acremonium chrysogenum, producer of the beta-lactam antibiotic cephalosporin C.</title>
        <authorList>
            <person name="Terfehr D."/>
            <person name="Dahlmann T.A."/>
            <person name="Specht T."/>
            <person name="Zadra I."/>
            <person name="Kuernsteiner H."/>
            <person name="Kueck U."/>
        </authorList>
    </citation>
    <scope>NUCLEOTIDE SEQUENCE [LARGE SCALE GENOMIC DNA]</scope>
    <source>
        <strain evidence="9">ATCC 11550 / CBS 779.69 / DSM 880 / IAM 14645 / JCM 23072 / IMI 49137</strain>
    </source>
</reference>
<organism evidence="8 9">
    <name type="scientific">Hapsidospora chrysogenum (strain ATCC 11550 / CBS 779.69 / DSM 880 / IAM 14645 / JCM 23072 / IMI 49137)</name>
    <name type="common">Acremonium chrysogenum</name>
    <dbReference type="NCBI Taxonomy" id="857340"/>
    <lineage>
        <taxon>Eukaryota</taxon>
        <taxon>Fungi</taxon>
        <taxon>Dikarya</taxon>
        <taxon>Ascomycota</taxon>
        <taxon>Pezizomycotina</taxon>
        <taxon>Sordariomycetes</taxon>
        <taxon>Hypocreomycetidae</taxon>
        <taxon>Hypocreales</taxon>
        <taxon>Bionectriaceae</taxon>
        <taxon>Hapsidospora</taxon>
    </lineage>
</organism>
<dbReference type="GO" id="GO:0005737">
    <property type="term" value="C:cytoplasm"/>
    <property type="evidence" value="ECO:0007669"/>
    <property type="project" value="UniProtKB-SubCell"/>
</dbReference>
<dbReference type="EMBL" id="JPKY01000068">
    <property type="protein sequence ID" value="KFH43492.1"/>
    <property type="molecule type" value="Genomic_DNA"/>
</dbReference>
<evidence type="ECO:0000256" key="3">
    <source>
        <dbReference type="ARBA" id="ARBA00022574"/>
    </source>
</evidence>
<evidence type="ECO:0000256" key="1">
    <source>
        <dbReference type="ARBA" id="ARBA00004496"/>
    </source>
</evidence>
<keyword evidence="9" id="KW-1185">Reference proteome</keyword>
<gene>
    <name evidence="8" type="ORF">ACRE_057460</name>
</gene>
<dbReference type="GO" id="GO:0030488">
    <property type="term" value="P:tRNA methylation"/>
    <property type="evidence" value="ECO:0007669"/>
    <property type="project" value="TreeGrafter"/>
</dbReference>
<proteinExistence type="inferred from homology"/>